<reference evidence="3 4" key="1">
    <citation type="submission" date="2020-10" db="EMBL/GenBank/DDBJ databases">
        <title>The Coptis chinensis genome and diversification of protoberbering-type alkaloids.</title>
        <authorList>
            <person name="Wang B."/>
            <person name="Shu S."/>
            <person name="Song C."/>
            <person name="Liu Y."/>
        </authorList>
    </citation>
    <scope>NUCLEOTIDE SEQUENCE [LARGE SCALE GENOMIC DNA]</scope>
    <source>
        <strain evidence="3">HL-2020</strain>
        <tissue evidence="3">Leaf</tissue>
    </source>
</reference>
<dbReference type="InterPro" id="IPR015942">
    <property type="entry name" value="Asp/Glu/hydantoin_racemase"/>
</dbReference>
<dbReference type="EMBL" id="JADFTS010000003">
    <property type="protein sequence ID" value="KAF9613293.1"/>
    <property type="molecule type" value="Genomic_DNA"/>
</dbReference>
<sequence>MFEASTRMSLQTLICPSQFLGCTTKYTVAYEVSLKPTFSIQLSSHLRQTNTGSGDSPVYKKCRISCSALRNSQKTSLLGGANTIGIIGGVSAVSTLNFLEKLLRWTSNGEETLPFVVCSDPLLSEKLLFHERSSFSILNTKQSHTQLDPTPILENLRRKVTFLEEAGARCIVMPCNISHVWHDEISKGCSLPFLHVGECVAKELKEANLKTLEAGGSLSIGVLAGHVTLKAGFYQEKLQNEGFEVVLPDKATMEHTVIPAMEALNREDIKGAKNLFRIALQVLLVRDVETVILASDDMLDLFPRNDLLPKRCIDPMDALARSTINWGKSCES</sequence>
<dbReference type="GO" id="GO:0047661">
    <property type="term" value="F:amino-acid racemase activity"/>
    <property type="evidence" value="ECO:0007669"/>
    <property type="project" value="InterPro"/>
</dbReference>
<comment type="caution">
    <text evidence="3">The sequence shown here is derived from an EMBL/GenBank/DDBJ whole genome shotgun (WGS) entry which is preliminary data.</text>
</comment>
<comment type="similarity">
    <text evidence="1">Belongs to the aspartate/glutamate racemases family.</text>
</comment>
<protein>
    <recommendedName>
        <fullName evidence="5">Aspartate racemase</fullName>
    </recommendedName>
</protein>
<keyword evidence="2" id="KW-0413">Isomerase</keyword>
<evidence type="ECO:0000313" key="3">
    <source>
        <dbReference type="EMBL" id="KAF9613293.1"/>
    </source>
</evidence>
<evidence type="ECO:0000256" key="2">
    <source>
        <dbReference type="ARBA" id="ARBA00023235"/>
    </source>
</evidence>
<keyword evidence="4" id="KW-1185">Reference proteome</keyword>
<dbReference type="PANTHER" id="PTHR21198">
    <property type="entry name" value="GLUTAMATE RACEMASE"/>
    <property type="match status" value="1"/>
</dbReference>
<dbReference type="Pfam" id="PF01177">
    <property type="entry name" value="Asp_Glu_race"/>
    <property type="match status" value="1"/>
</dbReference>
<gene>
    <name evidence="3" type="ORF">IFM89_006792</name>
</gene>
<evidence type="ECO:0008006" key="5">
    <source>
        <dbReference type="Google" id="ProtNLM"/>
    </source>
</evidence>
<dbReference type="Proteomes" id="UP000631114">
    <property type="component" value="Unassembled WGS sequence"/>
</dbReference>
<evidence type="ECO:0000256" key="1">
    <source>
        <dbReference type="ARBA" id="ARBA00007847"/>
    </source>
</evidence>
<organism evidence="3 4">
    <name type="scientific">Coptis chinensis</name>
    <dbReference type="NCBI Taxonomy" id="261450"/>
    <lineage>
        <taxon>Eukaryota</taxon>
        <taxon>Viridiplantae</taxon>
        <taxon>Streptophyta</taxon>
        <taxon>Embryophyta</taxon>
        <taxon>Tracheophyta</taxon>
        <taxon>Spermatophyta</taxon>
        <taxon>Magnoliopsida</taxon>
        <taxon>Ranunculales</taxon>
        <taxon>Ranunculaceae</taxon>
        <taxon>Coptidoideae</taxon>
        <taxon>Coptis</taxon>
    </lineage>
</organism>
<proteinExistence type="inferred from homology"/>
<dbReference type="AlphaFoldDB" id="A0A835IB40"/>
<dbReference type="PANTHER" id="PTHR21198:SF7">
    <property type="entry name" value="ASPARTATE-GLUTAMATE RACEMASE FAMILY"/>
    <property type="match status" value="1"/>
</dbReference>
<accession>A0A835IB40</accession>
<evidence type="ECO:0000313" key="4">
    <source>
        <dbReference type="Proteomes" id="UP000631114"/>
    </source>
</evidence>
<dbReference type="InterPro" id="IPR004380">
    <property type="entry name" value="Asp_race"/>
</dbReference>
<dbReference type="NCBIfam" id="TIGR00035">
    <property type="entry name" value="asp_race"/>
    <property type="match status" value="1"/>
</dbReference>
<dbReference type="InterPro" id="IPR001920">
    <property type="entry name" value="Asp/Glu_race"/>
</dbReference>
<dbReference type="Gene3D" id="3.40.50.1860">
    <property type="match status" value="2"/>
</dbReference>
<dbReference type="OrthoDB" id="187836at2759"/>
<name>A0A835IB40_9MAGN</name>
<dbReference type="SUPFAM" id="SSF53681">
    <property type="entry name" value="Aspartate/glutamate racemase"/>
    <property type="match status" value="2"/>
</dbReference>